<reference evidence="1" key="1">
    <citation type="journal article" date="2020" name="mSystems">
        <title>Genome- and Community-Level Interaction Insights into Carbon Utilization and Element Cycling Functions of Hydrothermarchaeota in Hydrothermal Sediment.</title>
        <authorList>
            <person name="Zhou Z."/>
            <person name="Liu Y."/>
            <person name="Xu W."/>
            <person name="Pan J."/>
            <person name="Luo Z.H."/>
            <person name="Li M."/>
        </authorList>
    </citation>
    <scope>NUCLEOTIDE SEQUENCE [LARGE SCALE GENOMIC DNA]</scope>
    <source>
        <strain evidence="1">SpSt-418</strain>
    </source>
</reference>
<protein>
    <submittedName>
        <fullName evidence="1">Uncharacterized protein</fullName>
    </submittedName>
</protein>
<dbReference type="AlphaFoldDB" id="A0A7C3PGP5"/>
<accession>A0A7C3PGP5</accession>
<dbReference type="EMBL" id="DSRU01000341">
    <property type="protein sequence ID" value="HFN00753.1"/>
    <property type="molecule type" value="Genomic_DNA"/>
</dbReference>
<organism evidence="1">
    <name type="scientific">Oscillatoriales cyanobacterium SpSt-418</name>
    <dbReference type="NCBI Taxonomy" id="2282169"/>
    <lineage>
        <taxon>Bacteria</taxon>
        <taxon>Bacillati</taxon>
        <taxon>Cyanobacteriota</taxon>
        <taxon>Cyanophyceae</taxon>
        <taxon>Oscillatoriophycideae</taxon>
        <taxon>Oscillatoriales</taxon>
    </lineage>
</organism>
<comment type="caution">
    <text evidence="1">The sequence shown here is derived from an EMBL/GenBank/DDBJ whole genome shotgun (WGS) entry which is preliminary data.</text>
</comment>
<name>A0A7C3PGP5_9CYAN</name>
<evidence type="ECO:0000313" key="1">
    <source>
        <dbReference type="EMBL" id="HFN00753.1"/>
    </source>
</evidence>
<proteinExistence type="predicted"/>
<sequence>MKSQWQNYRNLEQIDSEIAPPPAKQTLLSRLLSYFWRSRLNRYTEQLSSVRQIEHLEACFADQPKSLKQHLLRLWQVLLQPLFHREQKPAKPHVWQSRSWNGEDRWHVYDPISGQTTVLLSEQDLLIWLESHSYQ</sequence>
<gene>
    <name evidence="1" type="ORF">ENR64_23960</name>
</gene>